<proteinExistence type="predicted"/>
<gene>
    <name evidence="2" type="ORF">OUZ56_021649</name>
</gene>
<organism evidence="2 3">
    <name type="scientific">Daphnia magna</name>
    <dbReference type="NCBI Taxonomy" id="35525"/>
    <lineage>
        <taxon>Eukaryota</taxon>
        <taxon>Metazoa</taxon>
        <taxon>Ecdysozoa</taxon>
        <taxon>Arthropoda</taxon>
        <taxon>Crustacea</taxon>
        <taxon>Branchiopoda</taxon>
        <taxon>Diplostraca</taxon>
        <taxon>Cladocera</taxon>
        <taxon>Anomopoda</taxon>
        <taxon>Daphniidae</taxon>
        <taxon>Daphnia</taxon>
    </lineage>
</organism>
<protein>
    <recommendedName>
        <fullName evidence="1">CxC3 like cysteine cluster domain-containing protein</fullName>
    </recommendedName>
</protein>
<evidence type="ECO:0000313" key="3">
    <source>
        <dbReference type="Proteomes" id="UP001234178"/>
    </source>
</evidence>
<dbReference type="InterPro" id="IPR040564">
    <property type="entry name" value="CxC3-like"/>
</dbReference>
<dbReference type="Pfam" id="PF18758">
    <property type="entry name" value="KDZ"/>
    <property type="match status" value="1"/>
</dbReference>
<dbReference type="PANTHER" id="PTHR33104">
    <property type="entry name" value="SI:DKEY-29D5.2"/>
    <property type="match status" value="1"/>
</dbReference>
<dbReference type="InterPro" id="IPR040521">
    <property type="entry name" value="KDZ"/>
</dbReference>
<accession>A0ABR0AUA8</accession>
<name>A0ABR0AUA8_9CRUS</name>
<keyword evidence="3" id="KW-1185">Reference proteome</keyword>
<evidence type="ECO:0000313" key="2">
    <source>
        <dbReference type="EMBL" id="KAK4028645.1"/>
    </source>
</evidence>
<reference evidence="2 3" key="1">
    <citation type="journal article" date="2023" name="Nucleic Acids Res.">
        <title>The hologenome of Daphnia magna reveals possible DNA methylation and microbiome-mediated evolution of the host genome.</title>
        <authorList>
            <person name="Chaturvedi A."/>
            <person name="Li X."/>
            <person name="Dhandapani V."/>
            <person name="Marshall H."/>
            <person name="Kissane S."/>
            <person name="Cuenca-Cambronero M."/>
            <person name="Asole G."/>
            <person name="Calvet F."/>
            <person name="Ruiz-Romero M."/>
            <person name="Marangio P."/>
            <person name="Guigo R."/>
            <person name="Rago D."/>
            <person name="Mirbahai L."/>
            <person name="Eastwood N."/>
            <person name="Colbourne J.K."/>
            <person name="Zhou J."/>
            <person name="Mallon E."/>
            <person name="Orsini L."/>
        </authorList>
    </citation>
    <scope>NUCLEOTIDE SEQUENCE [LARGE SCALE GENOMIC DNA]</scope>
    <source>
        <strain evidence="2">LRV0_1</strain>
    </source>
</reference>
<dbReference type="Proteomes" id="UP001234178">
    <property type="component" value="Unassembled WGS sequence"/>
</dbReference>
<feature type="domain" description="CxC3 like cysteine cluster" evidence="1">
    <location>
        <begin position="5"/>
        <end position="116"/>
    </location>
</feature>
<dbReference type="PANTHER" id="PTHR33104:SF2">
    <property type="entry name" value="CXC3 LIKE CYSTEINE CLUSTER DOMAIN-CONTAINING PROTEIN"/>
    <property type="match status" value="1"/>
</dbReference>
<dbReference type="EMBL" id="JAOYFB010000039">
    <property type="protein sequence ID" value="KAK4028645.1"/>
    <property type="molecule type" value="Genomic_DNA"/>
</dbReference>
<dbReference type="Pfam" id="PF18804">
    <property type="entry name" value="CxC3"/>
    <property type="match status" value="1"/>
</dbReference>
<evidence type="ECO:0000259" key="1">
    <source>
        <dbReference type="Pfam" id="PF18804"/>
    </source>
</evidence>
<comment type="caution">
    <text evidence="2">The sequence shown here is derived from an EMBL/GenBank/DDBJ whole genome shotgun (WGS) entry which is preliminary data.</text>
</comment>
<sequence>MIQQDVAVPCVVPTNCQKCLKTGKLCLHPGSEKIAVVTKEGRFDLSYPEFKCSECEGVMKAAENDLISSGWWPGSPKNMSYLFSADLLIMWNHLVHKTPGTSERKFIETLCEISKRSGWSGTIRRQTFAISNKYYQYMEYLVEVEAKLRELFTCKACGRRPLAMHIDGIMKLYRWLSSKGVDYSQLLNNIVIVSDAVFQEHKEKINQIKPKLRKVSKDTCGGASYKAGKSDSVNGRTGLAETGIVFCTCRHGYLLRGVDMEKGETYHHVHYLNDYAVRSGCVFLCYDVVCQYWTFAEDLSQANNEFKPHTEIMKPFLSRWHGETYAWYCQILYSGYWMKGAGLTTGETTEQSNSKMARYGSSTKHMSRANRRDHLSQAMIYYNTEKEERMPKLLPKMLASNKNGESKRYLLCKRVQSSSDGKGKKMLGVKKNIDDKLPELNAALIRCTQKIEEIIRLGPPNPESLARSKKLKDYFIQAHSNGQVDSYRLVDKNRLSSVEKVTMRFVAKDLRVVCDHVGQFEEKMSPLDGCQPIG</sequence>